<dbReference type="Gene3D" id="2.170.270.10">
    <property type="entry name" value="SET domain"/>
    <property type="match status" value="1"/>
</dbReference>
<comment type="caution">
    <text evidence="2">The sequence shown here is derived from an EMBL/GenBank/DDBJ whole genome shotgun (WGS) entry which is preliminary data.</text>
</comment>
<dbReference type="AlphaFoldDB" id="A0A502CVT0"/>
<proteinExistence type="predicted"/>
<name>A0A502CVT0_9MICO</name>
<dbReference type="OrthoDB" id="9790349at2"/>
<evidence type="ECO:0000313" key="2">
    <source>
        <dbReference type="EMBL" id="TPG16229.1"/>
    </source>
</evidence>
<evidence type="ECO:0000313" key="3">
    <source>
        <dbReference type="Proteomes" id="UP000317722"/>
    </source>
</evidence>
<dbReference type="InterPro" id="IPR001214">
    <property type="entry name" value="SET_dom"/>
</dbReference>
<accession>A0A502CVT0</accession>
<dbReference type="SUPFAM" id="SSF82199">
    <property type="entry name" value="SET domain"/>
    <property type="match status" value="1"/>
</dbReference>
<feature type="domain" description="SET" evidence="1">
    <location>
        <begin position="64"/>
        <end position="100"/>
    </location>
</feature>
<reference evidence="2 3" key="1">
    <citation type="journal article" date="2019" name="Environ. Microbiol.">
        <title>Species interactions and distinct microbial communities in high Arctic permafrost affected cryosols are associated with the CH4 and CO2 gas fluxes.</title>
        <authorList>
            <person name="Altshuler I."/>
            <person name="Hamel J."/>
            <person name="Turney S."/>
            <person name="Magnuson E."/>
            <person name="Levesque R."/>
            <person name="Greer C."/>
            <person name="Whyte L.G."/>
        </authorList>
    </citation>
    <scope>NUCLEOTIDE SEQUENCE [LARGE SCALE GENOMIC DNA]</scope>
    <source>
        <strain evidence="2 3">S9.3A</strain>
    </source>
</reference>
<keyword evidence="3" id="KW-1185">Reference proteome</keyword>
<dbReference type="Proteomes" id="UP000317722">
    <property type="component" value="Unassembled WGS sequence"/>
</dbReference>
<dbReference type="InterPro" id="IPR046341">
    <property type="entry name" value="SET_dom_sf"/>
</dbReference>
<organism evidence="2 3">
    <name type="scientific">Pedococcus bigeumensis</name>
    <dbReference type="NCBI Taxonomy" id="433644"/>
    <lineage>
        <taxon>Bacteria</taxon>
        <taxon>Bacillati</taxon>
        <taxon>Actinomycetota</taxon>
        <taxon>Actinomycetes</taxon>
        <taxon>Micrococcales</taxon>
        <taxon>Intrasporangiaceae</taxon>
        <taxon>Pedococcus</taxon>
    </lineage>
</organism>
<dbReference type="EMBL" id="RCZM01000004">
    <property type="protein sequence ID" value="TPG16229.1"/>
    <property type="molecule type" value="Genomic_DNA"/>
</dbReference>
<evidence type="ECO:0000259" key="1">
    <source>
        <dbReference type="Pfam" id="PF00856"/>
    </source>
</evidence>
<dbReference type="Pfam" id="PF00856">
    <property type="entry name" value="SET"/>
    <property type="match status" value="1"/>
</dbReference>
<gene>
    <name evidence="2" type="ORF">EAH86_13555</name>
</gene>
<sequence length="161" mass="17483">MVVPNGARDGLPGGRAMARGYAARLGRRRSLRPVVVERRGSVIAGRGLFATEGIARGERVDVDAELLNHSCDPTLAWSADGAGLEAFRDLSAGEELTVDYATSSADPDMLVRCHCETYRCRQMVTGDDWQIPQVQRRYAGHFAPSVQSLVDRTLGQPHSSS</sequence>
<protein>
    <submittedName>
        <fullName evidence="2">SET domain-containing protein</fullName>
    </submittedName>
</protein>